<keyword evidence="1" id="KW-1133">Transmembrane helix</keyword>
<feature type="transmembrane region" description="Helical" evidence="1">
    <location>
        <begin position="44"/>
        <end position="64"/>
    </location>
</feature>
<dbReference type="Proteomes" id="UP000648722">
    <property type="component" value="Unassembled WGS sequence"/>
</dbReference>
<organism evidence="2 3">
    <name type="scientific">Glycocaulis albus</name>
    <dbReference type="NCBI Taxonomy" id="1382801"/>
    <lineage>
        <taxon>Bacteria</taxon>
        <taxon>Pseudomonadati</taxon>
        <taxon>Pseudomonadota</taxon>
        <taxon>Alphaproteobacteria</taxon>
        <taxon>Maricaulales</taxon>
        <taxon>Maricaulaceae</taxon>
        <taxon>Glycocaulis</taxon>
    </lineage>
</organism>
<dbReference type="EMBL" id="BMFS01000013">
    <property type="protein sequence ID" value="GGH06934.1"/>
    <property type="molecule type" value="Genomic_DNA"/>
</dbReference>
<proteinExistence type="predicted"/>
<evidence type="ECO:0000256" key="1">
    <source>
        <dbReference type="SAM" id="Phobius"/>
    </source>
</evidence>
<evidence type="ECO:0000313" key="3">
    <source>
        <dbReference type="Proteomes" id="UP000648722"/>
    </source>
</evidence>
<keyword evidence="3" id="KW-1185">Reference proteome</keyword>
<accession>A0ABQ1XZB4</accession>
<protein>
    <recommendedName>
        <fullName evidence="4">Transmembrane protein</fullName>
    </recommendedName>
</protein>
<feature type="transmembrane region" description="Helical" evidence="1">
    <location>
        <begin position="12"/>
        <end position="32"/>
    </location>
</feature>
<keyword evidence="1" id="KW-0472">Membrane</keyword>
<name>A0ABQ1XZB4_9PROT</name>
<keyword evidence="1" id="KW-0812">Transmembrane</keyword>
<sequence>MFSIFPKLIIPMAVYAIVAFIGGADTVAARLADPLFEIGMMSGATWGLTPGDLILILALFLLFIEIVKSSDTGTASIINHGMSMLVFVIGLVLFLLVGQFATSVFFLLTVMALLDTVAGFVVTIVAARRDLAVGGDA</sequence>
<feature type="transmembrane region" description="Helical" evidence="1">
    <location>
        <begin position="104"/>
        <end position="127"/>
    </location>
</feature>
<evidence type="ECO:0008006" key="4">
    <source>
        <dbReference type="Google" id="ProtNLM"/>
    </source>
</evidence>
<dbReference type="RefSeq" id="WP_188452889.1">
    <property type="nucleotide sequence ID" value="NZ_BMFS01000013.1"/>
</dbReference>
<comment type="caution">
    <text evidence="2">The sequence shown here is derived from an EMBL/GenBank/DDBJ whole genome shotgun (WGS) entry which is preliminary data.</text>
</comment>
<feature type="transmembrane region" description="Helical" evidence="1">
    <location>
        <begin position="76"/>
        <end position="98"/>
    </location>
</feature>
<gene>
    <name evidence="2" type="ORF">GCM10007420_24530</name>
</gene>
<reference evidence="3" key="1">
    <citation type="journal article" date="2019" name="Int. J. Syst. Evol. Microbiol.">
        <title>The Global Catalogue of Microorganisms (GCM) 10K type strain sequencing project: providing services to taxonomists for standard genome sequencing and annotation.</title>
        <authorList>
            <consortium name="The Broad Institute Genomics Platform"/>
            <consortium name="The Broad Institute Genome Sequencing Center for Infectious Disease"/>
            <person name="Wu L."/>
            <person name="Ma J."/>
        </authorList>
    </citation>
    <scope>NUCLEOTIDE SEQUENCE [LARGE SCALE GENOMIC DNA]</scope>
    <source>
        <strain evidence="3">CGMCC 1.12766</strain>
    </source>
</reference>
<evidence type="ECO:0000313" key="2">
    <source>
        <dbReference type="EMBL" id="GGH06934.1"/>
    </source>
</evidence>